<dbReference type="GO" id="GO:0000052">
    <property type="term" value="P:citrulline metabolic process"/>
    <property type="evidence" value="ECO:0007669"/>
    <property type="project" value="TreeGrafter"/>
</dbReference>
<feature type="binding site" evidence="4">
    <location>
        <position position="20"/>
    </location>
    <ligand>
        <name>substrate</name>
    </ligand>
</feature>
<organism evidence="5 6">
    <name type="scientific">Candidatus Agrococcus pullicola</name>
    <dbReference type="NCBI Taxonomy" id="2838429"/>
    <lineage>
        <taxon>Bacteria</taxon>
        <taxon>Bacillati</taxon>
        <taxon>Actinomycetota</taxon>
        <taxon>Actinomycetes</taxon>
        <taxon>Micrococcales</taxon>
        <taxon>Microbacteriaceae</taxon>
        <taxon>Agrococcus</taxon>
    </lineage>
</organism>
<dbReference type="GO" id="GO:0016597">
    <property type="term" value="F:amino acid binding"/>
    <property type="evidence" value="ECO:0007669"/>
    <property type="project" value="TreeGrafter"/>
</dbReference>
<dbReference type="NCBIfam" id="NF045660">
    <property type="entry name" value="DiMthArgaseDdahStm"/>
    <property type="match status" value="1"/>
</dbReference>
<feature type="binding site" evidence="4">
    <location>
        <position position="243"/>
    </location>
    <ligand>
        <name>substrate</name>
    </ligand>
</feature>
<dbReference type="PANTHER" id="PTHR12737">
    <property type="entry name" value="DIMETHYLARGININE DIMETHYLAMINOHYDROLASE"/>
    <property type="match status" value="1"/>
</dbReference>
<dbReference type="Gene3D" id="3.75.10.10">
    <property type="entry name" value="L-arginine/glycine Amidinotransferase, Chain A"/>
    <property type="match status" value="1"/>
</dbReference>
<feature type="binding site" evidence="4">
    <location>
        <position position="62"/>
    </location>
    <ligand>
        <name>substrate</name>
    </ligand>
</feature>
<dbReference type="GO" id="GO:0006525">
    <property type="term" value="P:arginine metabolic process"/>
    <property type="evidence" value="ECO:0007669"/>
    <property type="project" value="TreeGrafter"/>
</dbReference>
<evidence type="ECO:0000256" key="1">
    <source>
        <dbReference type="ARBA" id="ARBA00008532"/>
    </source>
</evidence>
<evidence type="ECO:0000313" key="5">
    <source>
        <dbReference type="EMBL" id="HIY65881.1"/>
    </source>
</evidence>
<comment type="caution">
    <text evidence="5">The sequence shown here is derived from an EMBL/GenBank/DDBJ whole genome shotgun (WGS) entry which is preliminary data.</text>
</comment>
<dbReference type="Proteomes" id="UP000824005">
    <property type="component" value="Unassembled WGS sequence"/>
</dbReference>
<feature type="binding site" evidence="4">
    <location>
        <position position="133"/>
    </location>
    <ligand>
        <name>substrate</name>
    </ligand>
</feature>
<evidence type="ECO:0000256" key="4">
    <source>
        <dbReference type="PIRSR" id="PIRSR633199-2"/>
    </source>
</evidence>
<gene>
    <name evidence="5" type="ORF">H9830_06350</name>
</gene>
<proteinExistence type="inferred from homology"/>
<dbReference type="FunFam" id="3.75.10.10:FF:000004">
    <property type="entry name" value="N(G),N(G)-dimethylarginine dimethylaminohydrolase 1"/>
    <property type="match status" value="1"/>
</dbReference>
<feature type="binding site" evidence="4">
    <location>
        <position position="87"/>
    </location>
    <ligand>
        <name>substrate</name>
    </ligand>
</feature>
<reference evidence="5" key="1">
    <citation type="journal article" date="2021" name="PeerJ">
        <title>Extensive microbial diversity within the chicken gut microbiome revealed by metagenomics and culture.</title>
        <authorList>
            <person name="Gilroy R."/>
            <person name="Ravi A."/>
            <person name="Getino M."/>
            <person name="Pursley I."/>
            <person name="Horton D.L."/>
            <person name="Alikhan N.F."/>
            <person name="Baker D."/>
            <person name="Gharbi K."/>
            <person name="Hall N."/>
            <person name="Watson M."/>
            <person name="Adriaenssens E.M."/>
            <person name="Foster-Nyarko E."/>
            <person name="Jarju S."/>
            <person name="Secka A."/>
            <person name="Antonio M."/>
            <person name="Oren A."/>
            <person name="Chaudhuri R.R."/>
            <person name="La Ragione R."/>
            <person name="Hildebrand F."/>
            <person name="Pallen M.J."/>
        </authorList>
    </citation>
    <scope>NUCLEOTIDE SEQUENCE</scope>
    <source>
        <strain evidence="5">ChiGjej1B1-98</strain>
    </source>
</reference>
<dbReference type="SUPFAM" id="SSF55909">
    <property type="entry name" value="Pentein"/>
    <property type="match status" value="1"/>
</dbReference>
<dbReference type="GO" id="GO:0016403">
    <property type="term" value="F:dimethylargininase activity"/>
    <property type="evidence" value="ECO:0007669"/>
    <property type="project" value="TreeGrafter"/>
</dbReference>
<evidence type="ECO:0000313" key="6">
    <source>
        <dbReference type="Proteomes" id="UP000824005"/>
    </source>
</evidence>
<dbReference type="InterPro" id="IPR033199">
    <property type="entry name" value="DDAH-like"/>
</dbReference>
<sequence length="263" mass="28520">MDNKHALIRRTSPRLADGLLTHREREAVDMSLAQRQWDDYVAVLHDNGWRTTEVDPIPECPDSVFVEDTVVVYGDLAVITRPGADERKPETVATEKAVRALGYRVAHIQAPGTLDGGDVLKSHGRVWVGRGGRTNSEGVRQLRELLSEFGAETIEVPIEKVLHLKSAVTALPDGTVLGYPPLVDDPAVYGDAFMPVPEETGAIVVSLGGNKLIMQASAPESIELIRGKGYDVTVVDVSEFEKLEGCITCLSVRLRGVDTSNAA</sequence>
<protein>
    <submittedName>
        <fullName evidence="5">N(G),N(G)-dimethylarginine dimethylaminohydrolase</fullName>
    </submittedName>
</protein>
<dbReference type="PANTHER" id="PTHR12737:SF9">
    <property type="entry name" value="DIMETHYLARGININASE"/>
    <property type="match status" value="1"/>
</dbReference>
<reference evidence="5" key="2">
    <citation type="submission" date="2021-04" db="EMBL/GenBank/DDBJ databases">
        <authorList>
            <person name="Gilroy R."/>
        </authorList>
    </citation>
    <scope>NUCLEOTIDE SEQUENCE</scope>
    <source>
        <strain evidence="5">ChiGjej1B1-98</strain>
    </source>
</reference>
<dbReference type="EMBL" id="DXDC01000185">
    <property type="protein sequence ID" value="HIY65881.1"/>
    <property type="molecule type" value="Genomic_DNA"/>
</dbReference>
<comment type="similarity">
    <text evidence="1">Belongs to the DDAH family.</text>
</comment>
<name>A0A9D2C898_9MICO</name>
<dbReference type="GO" id="GO:0045429">
    <property type="term" value="P:positive regulation of nitric oxide biosynthetic process"/>
    <property type="evidence" value="ECO:0007669"/>
    <property type="project" value="TreeGrafter"/>
</dbReference>
<accession>A0A9D2C898</accession>
<feature type="binding site" evidence="4">
    <location>
        <begin position="67"/>
        <end position="68"/>
    </location>
    <ligand>
        <name>substrate</name>
    </ligand>
</feature>
<dbReference type="AlphaFoldDB" id="A0A9D2C898"/>
<feature type="active site" description="Proton donor" evidence="3">
    <location>
        <position position="163"/>
    </location>
</feature>
<evidence type="ECO:0000256" key="2">
    <source>
        <dbReference type="ARBA" id="ARBA00022801"/>
    </source>
</evidence>
<feature type="active site" description="Nucleophile" evidence="3">
    <location>
        <position position="249"/>
    </location>
</feature>
<evidence type="ECO:0000256" key="3">
    <source>
        <dbReference type="PIRSR" id="PIRSR633199-1"/>
    </source>
</evidence>
<keyword evidence="2" id="KW-0378">Hydrolase</keyword>